<reference evidence="2" key="1">
    <citation type="submission" date="2016-11" db="UniProtKB">
        <authorList>
            <consortium name="WormBaseParasite"/>
        </authorList>
    </citation>
    <scope>IDENTIFICATION</scope>
</reference>
<dbReference type="PANTHER" id="PTHR45703">
    <property type="entry name" value="DYNEIN HEAVY CHAIN"/>
    <property type="match status" value="1"/>
</dbReference>
<dbReference type="WBParaSite" id="maker-uti_cns_0005393-snap-gene-0.6-mRNA-1">
    <property type="protein sequence ID" value="maker-uti_cns_0005393-snap-gene-0.6-mRNA-1"/>
    <property type="gene ID" value="maker-uti_cns_0005393-snap-gene-0.6"/>
</dbReference>
<dbReference type="PANTHER" id="PTHR45703:SF36">
    <property type="entry name" value="DYNEIN HEAVY CHAIN, CYTOPLASMIC"/>
    <property type="match status" value="1"/>
</dbReference>
<proteinExistence type="predicted"/>
<evidence type="ECO:0000313" key="2">
    <source>
        <dbReference type="WBParaSite" id="maker-uti_cns_0005393-snap-gene-0.6-mRNA-1"/>
    </source>
</evidence>
<organism evidence="1 2">
    <name type="scientific">Macrostomum lignano</name>
    <dbReference type="NCBI Taxonomy" id="282301"/>
    <lineage>
        <taxon>Eukaryota</taxon>
        <taxon>Metazoa</taxon>
        <taxon>Spiralia</taxon>
        <taxon>Lophotrochozoa</taxon>
        <taxon>Platyhelminthes</taxon>
        <taxon>Rhabditophora</taxon>
        <taxon>Macrostomorpha</taxon>
        <taxon>Macrostomida</taxon>
        <taxon>Macrostomidae</taxon>
        <taxon>Macrostomum</taxon>
    </lineage>
</organism>
<dbReference type="InterPro" id="IPR026983">
    <property type="entry name" value="DHC"/>
</dbReference>
<dbReference type="Proteomes" id="UP000095280">
    <property type="component" value="Unplaced"/>
</dbReference>
<dbReference type="AlphaFoldDB" id="A0A1I8HC10"/>
<accession>A0A1I8HC10</accession>
<dbReference type="GO" id="GO:0045505">
    <property type="term" value="F:dynein intermediate chain binding"/>
    <property type="evidence" value="ECO:0007669"/>
    <property type="project" value="InterPro"/>
</dbReference>
<dbReference type="GO" id="GO:0051959">
    <property type="term" value="F:dynein light intermediate chain binding"/>
    <property type="evidence" value="ECO:0007669"/>
    <property type="project" value="InterPro"/>
</dbReference>
<keyword evidence="1" id="KW-1185">Reference proteome</keyword>
<dbReference type="GO" id="GO:0030286">
    <property type="term" value="C:dynein complex"/>
    <property type="evidence" value="ECO:0007669"/>
    <property type="project" value="InterPro"/>
</dbReference>
<protein>
    <submittedName>
        <fullName evidence="2">Dynein_C domain-containing protein</fullName>
    </submittedName>
</protein>
<sequence>CEKQLGETLQLASGLSNRLDEFSTFGAALLPLWKAAKSTRWLSPLYSFGFSQLMDCVREGLRQRQGGGGSQQSARVKDLTDSCLRATLTELSSRLGEAHFDALMLAFALERLLARGQVRPEQAALLLGRRTLSCLRLAMTSLLSWPSLSRLSRQSCPGLLDSLRRFEKLWLEYLGRPVVLAASPPGLNRLSVVEKCLLWKLLKPEAFSSVAQALVNHELGALQPARQPYSIRRLHDASPDPRQPLLLIRPASHRPMFLSPESAVNQLRAELRPRRLCTVYVGGLQRDWQAAVEGFNDCAENGGWLHLDLVAAE</sequence>
<evidence type="ECO:0000313" key="1">
    <source>
        <dbReference type="Proteomes" id="UP000095280"/>
    </source>
</evidence>
<dbReference type="GO" id="GO:0007018">
    <property type="term" value="P:microtubule-based movement"/>
    <property type="evidence" value="ECO:0007669"/>
    <property type="project" value="InterPro"/>
</dbReference>
<name>A0A1I8HC10_9PLAT</name>